<evidence type="ECO:0000313" key="1">
    <source>
        <dbReference type="EMBL" id="KON31327.1"/>
    </source>
</evidence>
<evidence type="ECO:0000313" key="2">
    <source>
        <dbReference type="Proteomes" id="UP000037210"/>
    </source>
</evidence>
<proteinExistence type="predicted"/>
<organism evidence="1 2">
    <name type="scientific">miscellaneous Crenarchaeota group-15 archaeon DG-45</name>
    <dbReference type="NCBI Taxonomy" id="1685127"/>
    <lineage>
        <taxon>Archaea</taxon>
        <taxon>Candidatus Bathyarchaeota</taxon>
        <taxon>MCG-15</taxon>
    </lineage>
</organism>
<gene>
    <name evidence="1" type="ORF">AC482_01160</name>
</gene>
<protein>
    <submittedName>
        <fullName evidence="1">Uncharacterized protein</fullName>
    </submittedName>
</protein>
<comment type="caution">
    <text evidence="1">The sequence shown here is derived from an EMBL/GenBank/DDBJ whole genome shotgun (WGS) entry which is preliminary data.</text>
</comment>
<dbReference type="EMBL" id="LFWZ01000007">
    <property type="protein sequence ID" value="KON31327.1"/>
    <property type="molecule type" value="Genomic_DNA"/>
</dbReference>
<dbReference type="Proteomes" id="UP000037210">
    <property type="component" value="Unassembled WGS sequence"/>
</dbReference>
<dbReference type="AlphaFoldDB" id="A0A0M0BRV4"/>
<accession>A0A0M0BRV4</accession>
<sequence>MKVRTRMRRSVKPSPELSHLLFGMLTFLLTRAPKEGMGPSLTNDIFKLRTTEIWKSERLTEIKLGSNTSKKEDELKEITKSIYNIEEKEDEGTAYVKIILKKLLERMIEKKLEYYL</sequence>
<name>A0A0M0BRV4_9ARCH</name>
<reference evidence="1 2" key="1">
    <citation type="submission" date="2015-06" db="EMBL/GenBank/DDBJ databases">
        <title>New insights into the roles of widespread benthic archaea in carbon and nitrogen cycling.</title>
        <authorList>
            <person name="Lazar C.S."/>
            <person name="Baker B.J."/>
            <person name="Seitz K.W."/>
            <person name="Hyde A.S."/>
            <person name="Dick G.J."/>
            <person name="Hinrichs K.-U."/>
            <person name="Teske A.P."/>
        </authorList>
    </citation>
    <scope>NUCLEOTIDE SEQUENCE [LARGE SCALE GENOMIC DNA]</scope>
    <source>
        <strain evidence="1">DG-45</strain>
    </source>
</reference>